<keyword evidence="8" id="KW-1185">Reference proteome</keyword>
<evidence type="ECO:0000256" key="5">
    <source>
        <dbReference type="ARBA" id="ARBA00032976"/>
    </source>
</evidence>
<dbReference type="InterPro" id="IPR002509">
    <property type="entry name" value="NODB_dom"/>
</dbReference>
<dbReference type="Pfam" id="PF01522">
    <property type="entry name" value="Polysacc_deac_1"/>
    <property type="match status" value="1"/>
</dbReference>
<evidence type="ECO:0000256" key="4">
    <source>
        <dbReference type="ARBA" id="ARBA00022729"/>
    </source>
</evidence>
<protein>
    <recommendedName>
        <fullName evidence="3">Chitooligosaccharide deacetylase</fullName>
    </recommendedName>
    <alternativeName>
        <fullName evidence="5">Nodulation protein B</fullName>
    </alternativeName>
</protein>
<proteinExistence type="inferred from homology"/>
<dbReference type="InterPro" id="IPR051398">
    <property type="entry name" value="Polysacch_Deacetylase"/>
</dbReference>
<evidence type="ECO:0000259" key="6">
    <source>
        <dbReference type="PROSITE" id="PS51677"/>
    </source>
</evidence>
<sequence length="203" mass="22334">MAITFDDAYVSVAENALPELVARSFHSTIFVPVGALGAHPTWPIEHGSPDANEKVMSAEQIAKLPSLLVTLGSHSKTHPRLSRLSAGDAREEIAGSRAKLGDLTTQDIRLFAFPYGDHDAATIEMCETAGYEFAFSTTPTPVDTTVSEFVRGRVKVDPSDSSLEFFLKYHGAYAWLAYVSLLKRKLRDHNRPLMNCIAVQVKR</sequence>
<dbReference type="PANTHER" id="PTHR34216">
    <property type="match status" value="1"/>
</dbReference>
<evidence type="ECO:0000256" key="1">
    <source>
        <dbReference type="ARBA" id="ARBA00003236"/>
    </source>
</evidence>
<evidence type="ECO:0000256" key="3">
    <source>
        <dbReference type="ARBA" id="ARBA00020071"/>
    </source>
</evidence>
<dbReference type="Gene3D" id="3.20.20.370">
    <property type="entry name" value="Glycoside hydrolase/deacetylase"/>
    <property type="match status" value="1"/>
</dbReference>
<dbReference type="CDD" id="cd10918">
    <property type="entry name" value="CE4_NodB_like_5s_6s"/>
    <property type="match status" value="1"/>
</dbReference>
<accession>A0ABS0PMR4</accession>
<comment type="caution">
    <text evidence="7">The sequence shown here is derived from an EMBL/GenBank/DDBJ whole genome shotgun (WGS) entry which is preliminary data.</text>
</comment>
<comment type="function">
    <text evidence="1">Is involved in generating a small heat-stable compound (Nod), an acylated oligomer of N-acetylglucosamine, that stimulates mitosis in various plant protoplasts.</text>
</comment>
<evidence type="ECO:0000313" key="8">
    <source>
        <dbReference type="Proteomes" id="UP000807370"/>
    </source>
</evidence>
<feature type="domain" description="NodB homology" evidence="6">
    <location>
        <begin position="1"/>
        <end position="203"/>
    </location>
</feature>
<dbReference type="InterPro" id="IPR011330">
    <property type="entry name" value="Glyco_hydro/deAcase_b/a-brl"/>
</dbReference>
<dbReference type="SUPFAM" id="SSF88713">
    <property type="entry name" value="Glycoside hydrolase/deacetylase"/>
    <property type="match status" value="1"/>
</dbReference>
<evidence type="ECO:0000313" key="7">
    <source>
        <dbReference type="EMBL" id="MBH5398261.1"/>
    </source>
</evidence>
<dbReference type="PANTHER" id="PTHR34216:SF7">
    <property type="entry name" value="POLY-BETA-1,6-N-ACETYL-D-GLUCOSAMINE N-DEACETYLASE"/>
    <property type="match status" value="1"/>
</dbReference>
<dbReference type="Proteomes" id="UP000807370">
    <property type="component" value="Unassembled WGS sequence"/>
</dbReference>
<keyword evidence="4" id="KW-0732">Signal</keyword>
<dbReference type="EMBL" id="JACCHP010000006">
    <property type="protein sequence ID" value="MBH5398261.1"/>
    <property type="molecule type" value="Genomic_DNA"/>
</dbReference>
<dbReference type="RefSeq" id="WP_197959581.1">
    <property type="nucleotide sequence ID" value="NZ_JACCHP010000006.1"/>
</dbReference>
<dbReference type="PROSITE" id="PS51677">
    <property type="entry name" value="NODB"/>
    <property type="match status" value="1"/>
</dbReference>
<reference evidence="7 8" key="1">
    <citation type="submission" date="2020-07" db="EMBL/GenBank/DDBJ databases">
        <title>Bradyrhizobium diversity isolated from nodules of indigenous legumes of Western Australia.</title>
        <authorList>
            <person name="Klepa M.S."/>
        </authorList>
    </citation>
    <scope>NUCLEOTIDE SEQUENCE [LARGE SCALE GENOMIC DNA]</scope>
    <source>
        <strain evidence="7 8">CNPSo 4010</strain>
    </source>
</reference>
<name>A0ABS0PMR4_9BRAD</name>
<comment type="similarity">
    <text evidence="2">Belongs to the polysaccharide deacetylase family.</text>
</comment>
<organism evidence="7 8">
    <name type="scientific">Bradyrhizobium agreste</name>
    <dbReference type="NCBI Taxonomy" id="2751811"/>
    <lineage>
        <taxon>Bacteria</taxon>
        <taxon>Pseudomonadati</taxon>
        <taxon>Pseudomonadota</taxon>
        <taxon>Alphaproteobacteria</taxon>
        <taxon>Hyphomicrobiales</taxon>
        <taxon>Nitrobacteraceae</taxon>
        <taxon>Bradyrhizobium</taxon>
    </lineage>
</organism>
<gene>
    <name evidence="7" type="ORF">HZZ13_10720</name>
</gene>
<evidence type="ECO:0000256" key="2">
    <source>
        <dbReference type="ARBA" id="ARBA00010973"/>
    </source>
</evidence>